<accession>A0A8B8AVN5</accession>
<gene>
    <name evidence="4 5 6 7" type="primary">LOC111104598</name>
</gene>
<dbReference type="RefSeq" id="XP_022294328.1">
    <property type="nucleotide sequence ID" value="XM_022438620.1"/>
</dbReference>
<sequence length="401" mass="45599">MISLSVIVCSIVQLASSASCPQSIPTVSVVPRCPSNEIEWISAAGKKNCSALEKYQNCSKDRSFVYHCVLNKNATELMEVCAPIWYMSGFCALFSMTDRRIINDPALDCTKFVPPCPTRFPSNESFKYQMCYSHIKLPTAPQSEKEEHTTFVMTVIMAVLVIIVILVISLLICIRIKWKKNNNSRKPRCEKIAENVDELDELIIEKKDDSKEIDKISPVDVVTRKDVEEEVTNFETMSGKNILCSLKNVVTIRDLREKLSEKESVPLKCLLVVDKENGVLYQDATVFEPCKKERYTLMVGNKNRTQGFKEDGNVHTDVISNKQISHGKCQMCCGHFTVTETLFDWVKDKLPGSGDVELQCPRCSDVWEEEELVEKCNMSEDEKLFLNCVLEVNEKTKKMKQ</sequence>
<feature type="transmembrane region" description="Helical" evidence="1">
    <location>
        <begin position="151"/>
        <end position="176"/>
    </location>
</feature>
<dbReference type="RefSeq" id="XP_022294329.1">
    <property type="nucleotide sequence ID" value="XM_022438621.1"/>
</dbReference>
<proteinExistence type="predicted"/>
<dbReference type="AlphaFoldDB" id="A0A8B8AVN5"/>
<dbReference type="RefSeq" id="XP_022294325.1">
    <property type="nucleotide sequence ID" value="XM_022438617.1"/>
</dbReference>
<reference evidence="4 5" key="1">
    <citation type="submission" date="2025-04" db="UniProtKB">
        <authorList>
            <consortium name="RefSeq"/>
        </authorList>
    </citation>
    <scope>IDENTIFICATION</scope>
    <source>
        <tissue evidence="4 5">Whole sample</tissue>
    </source>
</reference>
<evidence type="ECO:0000256" key="1">
    <source>
        <dbReference type="SAM" id="Phobius"/>
    </source>
</evidence>
<keyword evidence="3" id="KW-1185">Reference proteome</keyword>
<keyword evidence="1" id="KW-1133">Transmembrane helix</keyword>
<keyword evidence="2" id="KW-0732">Signal</keyword>
<dbReference type="KEGG" id="cvn:111104598"/>
<evidence type="ECO:0000313" key="3">
    <source>
        <dbReference type="Proteomes" id="UP000694844"/>
    </source>
</evidence>
<evidence type="ECO:0000313" key="6">
    <source>
        <dbReference type="RefSeq" id="XP_022294328.1"/>
    </source>
</evidence>
<evidence type="ECO:0000313" key="4">
    <source>
        <dbReference type="RefSeq" id="XP_022294325.1"/>
    </source>
</evidence>
<name>A0A8B8AVN5_CRAVI</name>
<feature type="signal peptide" evidence="2">
    <location>
        <begin position="1"/>
        <end position="17"/>
    </location>
</feature>
<dbReference type="OrthoDB" id="6198729at2759"/>
<protein>
    <submittedName>
        <fullName evidence="4 5">Uncharacterized protein LOC111104598 isoform X1</fullName>
    </submittedName>
</protein>
<dbReference type="Proteomes" id="UP000694844">
    <property type="component" value="Chromosome 7"/>
</dbReference>
<dbReference type="RefSeq" id="XP_022294327.1">
    <property type="nucleotide sequence ID" value="XM_022438619.1"/>
</dbReference>
<dbReference type="GeneID" id="111104598"/>
<evidence type="ECO:0000256" key="2">
    <source>
        <dbReference type="SAM" id="SignalP"/>
    </source>
</evidence>
<feature type="chain" id="PRO_5044665917" evidence="2">
    <location>
        <begin position="18"/>
        <end position="401"/>
    </location>
</feature>
<evidence type="ECO:0000313" key="5">
    <source>
        <dbReference type="RefSeq" id="XP_022294327.1"/>
    </source>
</evidence>
<keyword evidence="1" id="KW-0472">Membrane</keyword>
<keyword evidence="1" id="KW-0812">Transmembrane</keyword>
<evidence type="ECO:0000313" key="7">
    <source>
        <dbReference type="RefSeq" id="XP_022294329.1"/>
    </source>
</evidence>
<organism evidence="3 7">
    <name type="scientific">Crassostrea virginica</name>
    <name type="common">Eastern oyster</name>
    <dbReference type="NCBI Taxonomy" id="6565"/>
    <lineage>
        <taxon>Eukaryota</taxon>
        <taxon>Metazoa</taxon>
        <taxon>Spiralia</taxon>
        <taxon>Lophotrochozoa</taxon>
        <taxon>Mollusca</taxon>
        <taxon>Bivalvia</taxon>
        <taxon>Autobranchia</taxon>
        <taxon>Pteriomorphia</taxon>
        <taxon>Ostreida</taxon>
        <taxon>Ostreoidea</taxon>
        <taxon>Ostreidae</taxon>
        <taxon>Crassostrea</taxon>
    </lineage>
</organism>